<evidence type="ECO:0000313" key="11">
    <source>
        <dbReference type="Proteomes" id="UP000580250"/>
    </source>
</evidence>
<accession>A0A6V7XKW4</accession>
<dbReference type="InterPro" id="IPR016194">
    <property type="entry name" value="SPOC-like_C_dom_sf"/>
</dbReference>
<evidence type="ECO:0000256" key="5">
    <source>
        <dbReference type="ARBA" id="ARBA00023163"/>
    </source>
</evidence>
<keyword evidence="5" id="KW-0804">Transcription</keyword>
<sequence length="508" mass="58056">MERINRELLTFNEQKVQNTQQLPAVHTPQSAQQPPTVLPPQISQTQPQKIVQIQQNPITWQGQLSQGQLSMKNANSFVQMPKDFGNEQLMERMNRELATLNEQQMRSFQQLPAIHQPQSVQQLPVVHPQTSQTNQQNQKQQQSIQSNYPIIWPGQLDIKNADTLAQMQKVCGNDQLRERMNRELFNLNEQQIQNFQQFSAVHPLQSVQQPQAIHPPQISQTNQQNQRQQTTQSDYPISWQGQLPIKNTDTLAQIHKVCGNEQLMERMNRELVNINEQRIQSVQQLPAVHPPQNVQQLPAVPQNVQQLPALPPTQNVQQPQAAFQPPQISQTNQQKIVQRQQSTQGGYPIIWQGQLAMKNADTLVQMHKVCGNEQLIERMNRELVTLNEQGIPLLRVTQRMRLEQSQLDNLMRKMEKEENHVALICLPCGRDRNDVSIQTEKMATSFIEYYSSKSAAGIVSSHHPQGCVAHIFPPSDLSRSLLSKNAPDILRKVDFLGAGYLFVILTNS</sequence>
<comment type="subcellular location">
    <subcellularLocation>
        <location evidence="1">Nucleus</location>
    </subcellularLocation>
</comment>
<reference evidence="10 11" key="1">
    <citation type="submission" date="2020-08" db="EMBL/GenBank/DDBJ databases">
        <authorList>
            <person name="Koutsovoulos G."/>
            <person name="Danchin GJ E."/>
        </authorList>
    </citation>
    <scope>NUCLEOTIDE SEQUENCE [LARGE SCALE GENOMIC DNA]</scope>
</reference>
<protein>
    <recommendedName>
        <fullName evidence="9">SPOC domain-containing protein</fullName>
    </recommendedName>
</protein>
<name>A0A6V7XKW4_MELEN</name>
<dbReference type="PROSITE" id="PS50917">
    <property type="entry name" value="SPOC"/>
    <property type="match status" value="1"/>
</dbReference>
<dbReference type="Gene3D" id="2.40.290.10">
    <property type="match status" value="2"/>
</dbReference>
<comment type="caution">
    <text evidence="10">The sequence shown here is derived from an EMBL/GenBank/DDBJ whole genome shotgun (WGS) entry which is preliminary data.</text>
</comment>
<dbReference type="FunFam" id="2.40.290.10:FF:000002">
    <property type="entry name" value="Spen family transcriptional repressor"/>
    <property type="match status" value="1"/>
</dbReference>
<dbReference type="CDD" id="cd21543">
    <property type="entry name" value="SPOC_SHARP"/>
    <property type="match status" value="1"/>
</dbReference>
<dbReference type="Proteomes" id="UP000580250">
    <property type="component" value="Unassembled WGS sequence"/>
</dbReference>
<dbReference type="EMBL" id="CAJEWN010001762">
    <property type="protein sequence ID" value="CAD2199891.1"/>
    <property type="molecule type" value="Genomic_DNA"/>
</dbReference>
<evidence type="ECO:0000256" key="1">
    <source>
        <dbReference type="ARBA" id="ARBA00004123"/>
    </source>
</evidence>
<organism evidence="10 11">
    <name type="scientific">Meloidogyne enterolobii</name>
    <name type="common">Root-knot nematode worm</name>
    <name type="synonym">Meloidogyne mayaguensis</name>
    <dbReference type="NCBI Taxonomy" id="390850"/>
    <lineage>
        <taxon>Eukaryota</taxon>
        <taxon>Metazoa</taxon>
        <taxon>Ecdysozoa</taxon>
        <taxon>Nematoda</taxon>
        <taxon>Chromadorea</taxon>
        <taxon>Rhabditida</taxon>
        <taxon>Tylenchina</taxon>
        <taxon>Tylenchomorpha</taxon>
        <taxon>Tylenchoidea</taxon>
        <taxon>Meloidogynidae</taxon>
        <taxon>Meloidogyninae</taxon>
        <taxon>Meloidogyne</taxon>
    </lineage>
</organism>
<keyword evidence="4 7" id="KW-0175">Coiled coil</keyword>
<keyword evidence="2" id="KW-0694">RNA-binding</keyword>
<dbReference type="AlphaFoldDB" id="A0A6V7XKW4"/>
<evidence type="ECO:0000313" key="10">
    <source>
        <dbReference type="EMBL" id="CAD2199891.1"/>
    </source>
</evidence>
<dbReference type="InterPro" id="IPR010912">
    <property type="entry name" value="SPOC_met"/>
</dbReference>
<evidence type="ECO:0000256" key="3">
    <source>
        <dbReference type="ARBA" id="ARBA00023015"/>
    </source>
</evidence>
<evidence type="ECO:0000259" key="9">
    <source>
        <dbReference type="PROSITE" id="PS50917"/>
    </source>
</evidence>
<dbReference type="OrthoDB" id="6407164at2759"/>
<dbReference type="GO" id="GO:0005634">
    <property type="term" value="C:nucleus"/>
    <property type="evidence" value="ECO:0007669"/>
    <property type="project" value="UniProtKB-SubCell"/>
</dbReference>
<proteinExistence type="predicted"/>
<evidence type="ECO:0000256" key="7">
    <source>
        <dbReference type="SAM" id="Coils"/>
    </source>
</evidence>
<gene>
    <name evidence="10" type="ORF">MENT_LOCUS53322</name>
</gene>
<dbReference type="SUPFAM" id="SSF100939">
    <property type="entry name" value="SPOC domain-like"/>
    <property type="match status" value="1"/>
</dbReference>
<feature type="domain" description="SPOC" evidence="9">
    <location>
        <begin position="340"/>
        <end position="507"/>
    </location>
</feature>
<evidence type="ECO:0000256" key="6">
    <source>
        <dbReference type="ARBA" id="ARBA00023242"/>
    </source>
</evidence>
<feature type="compositionally biased region" description="Low complexity" evidence="8">
    <location>
        <begin position="129"/>
        <end position="144"/>
    </location>
</feature>
<keyword evidence="3" id="KW-0805">Transcription regulation</keyword>
<feature type="coiled-coil region" evidence="7">
    <location>
        <begin position="393"/>
        <end position="420"/>
    </location>
</feature>
<feature type="region of interest" description="Disordered" evidence="8">
    <location>
        <begin position="125"/>
        <end position="144"/>
    </location>
</feature>
<evidence type="ECO:0000256" key="2">
    <source>
        <dbReference type="ARBA" id="ARBA00022884"/>
    </source>
</evidence>
<dbReference type="GO" id="GO:0003723">
    <property type="term" value="F:RNA binding"/>
    <property type="evidence" value="ECO:0007669"/>
    <property type="project" value="UniProtKB-KW"/>
</dbReference>
<evidence type="ECO:0000256" key="4">
    <source>
        <dbReference type="ARBA" id="ARBA00023054"/>
    </source>
</evidence>
<dbReference type="InterPro" id="IPR012921">
    <property type="entry name" value="SPOC_C"/>
</dbReference>
<keyword evidence="6" id="KW-0539">Nucleus</keyword>
<feature type="region of interest" description="Disordered" evidence="8">
    <location>
        <begin position="22"/>
        <end position="41"/>
    </location>
</feature>
<feature type="compositionally biased region" description="Polar residues" evidence="8">
    <location>
        <begin position="22"/>
        <end position="35"/>
    </location>
</feature>
<evidence type="ECO:0000256" key="8">
    <source>
        <dbReference type="SAM" id="MobiDB-lite"/>
    </source>
</evidence>
<dbReference type="Pfam" id="PF07744">
    <property type="entry name" value="SPOC"/>
    <property type="match status" value="1"/>
</dbReference>